<keyword evidence="5 10" id="KW-0547">Nucleotide-binding</keyword>
<evidence type="ECO:0000256" key="7">
    <source>
        <dbReference type="ARBA" id="ARBA00022840"/>
    </source>
</evidence>
<feature type="binding site" evidence="10">
    <location>
        <position position="299"/>
    </location>
    <ligand>
        <name>Mn(2+)</name>
        <dbReference type="ChEBI" id="CHEBI:29035"/>
    </ligand>
</feature>
<keyword evidence="13" id="KW-1185">Reference proteome</keyword>
<feature type="binding site" evidence="10">
    <location>
        <position position="274"/>
    </location>
    <ligand>
        <name>substrate</name>
    </ligand>
</feature>
<keyword evidence="8 10" id="KW-0456">Lyase</keyword>
<dbReference type="EC" id="4.1.1.49" evidence="3 10"/>
<dbReference type="PIRSF" id="PIRSF006294">
    <property type="entry name" value="PEP_crbxkin"/>
    <property type="match status" value="1"/>
</dbReference>
<keyword evidence="10" id="KW-0464">Manganese</keyword>
<comment type="caution">
    <text evidence="12">The sequence shown here is derived from an EMBL/GenBank/DDBJ whole genome shotgun (WGS) entry which is preliminary data.</text>
</comment>
<dbReference type="AlphaFoldDB" id="A0A317DY40"/>
<evidence type="ECO:0000256" key="1">
    <source>
        <dbReference type="ARBA" id="ARBA00004742"/>
    </source>
</evidence>
<dbReference type="HAMAP" id="MF_00453">
    <property type="entry name" value="PEPCK_ATP"/>
    <property type="match status" value="1"/>
</dbReference>
<dbReference type="EMBL" id="QGLF01000005">
    <property type="protein sequence ID" value="PWR18776.1"/>
    <property type="molecule type" value="Genomic_DNA"/>
</dbReference>
<evidence type="ECO:0000256" key="5">
    <source>
        <dbReference type="ARBA" id="ARBA00022741"/>
    </source>
</evidence>
<dbReference type="NCBIfam" id="NF006822">
    <property type="entry name" value="PRK09344.1-4"/>
    <property type="match status" value="1"/>
</dbReference>
<evidence type="ECO:0000256" key="9">
    <source>
        <dbReference type="ARBA" id="ARBA00047371"/>
    </source>
</evidence>
<keyword evidence="4 10" id="KW-0312">Gluconeogenesis</keyword>
<keyword evidence="12" id="KW-0418">Kinase</keyword>
<comment type="function">
    <text evidence="10">Involved in the gluconeogenesis. Catalyzes the conversion of oxaloacetate (OAA) to phosphoenolpyruvate (PEP) through direct phosphoryl transfer between the nucleoside triphosphate and OAA.</text>
</comment>
<feature type="binding site" evidence="10">
    <location>
        <position position="402"/>
    </location>
    <ligand>
        <name>ATP</name>
        <dbReference type="ChEBI" id="CHEBI:30616"/>
    </ligand>
</feature>
<comment type="caution">
    <text evidence="10">Lacks conserved residue(s) required for the propagation of feature annotation.</text>
</comment>
<dbReference type="SUPFAM" id="SSF53795">
    <property type="entry name" value="PEP carboxykinase-like"/>
    <property type="match status" value="1"/>
</dbReference>
<comment type="similarity">
    <text evidence="2 10">Belongs to the phosphoenolpyruvate carboxykinase (ATP) family.</text>
</comment>
<feature type="region of interest" description="Disordered" evidence="11">
    <location>
        <begin position="47"/>
        <end position="77"/>
    </location>
</feature>
<dbReference type="CDD" id="cd00484">
    <property type="entry name" value="PEPCK_ATP"/>
    <property type="match status" value="1"/>
</dbReference>
<keyword evidence="7 10" id="KW-0067">ATP-binding</keyword>
<reference evidence="13" key="1">
    <citation type="submission" date="2018-05" db="EMBL/GenBank/DDBJ databases">
        <title>Zavarzinia sp. HR-AS.</title>
        <authorList>
            <person name="Lee Y."/>
            <person name="Jeon C.O."/>
        </authorList>
    </citation>
    <scope>NUCLEOTIDE SEQUENCE [LARGE SCALE GENOMIC DNA]</scope>
    <source>
        <strain evidence="13">DSM 1231</strain>
    </source>
</reference>
<feature type="region of interest" description="Disordered" evidence="11">
    <location>
        <begin position="1"/>
        <end position="33"/>
    </location>
</feature>
<keyword evidence="12" id="KW-0670">Pyruvate</keyword>
<evidence type="ECO:0000256" key="8">
    <source>
        <dbReference type="ARBA" id="ARBA00023239"/>
    </source>
</evidence>
<feature type="binding site" evidence="10">
    <location>
        <position position="280"/>
    </location>
    <ligand>
        <name>substrate</name>
    </ligand>
</feature>
<dbReference type="InterPro" id="IPR013035">
    <property type="entry name" value="PEP_carboxykinase_C"/>
</dbReference>
<protein>
    <recommendedName>
        <fullName evidence="3 10">Phosphoenolpyruvate carboxykinase (ATP)</fullName>
        <shortName evidence="10">PCK</shortName>
        <shortName evidence="10">PEP carboxykinase</shortName>
        <shortName evidence="10">PEPCK</shortName>
        <ecNumber evidence="3 10">4.1.1.49</ecNumber>
    </recommendedName>
</protein>
<dbReference type="PROSITE" id="PS00532">
    <property type="entry name" value="PEPCK_ATP"/>
    <property type="match status" value="1"/>
</dbReference>
<evidence type="ECO:0000256" key="3">
    <source>
        <dbReference type="ARBA" id="ARBA00012363"/>
    </source>
</evidence>
<dbReference type="SUPFAM" id="SSF68923">
    <property type="entry name" value="PEP carboxykinase N-terminal domain"/>
    <property type="match status" value="1"/>
</dbReference>
<dbReference type="UniPathway" id="UPA00138"/>
<dbReference type="GO" id="GO:0006094">
    <property type="term" value="P:gluconeogenesis"/>
    <property type="evidence" value="ECO:0007669"/>
    <property type="project" value="UniProtKB-UniRule"/>
</dbReference>
<evidence type="ECO:0000256" key="10">
    <source>
        <dbReference type="HAMAP-Rule" id="MF_00453"/>
    </source>
</evidence>
<dbReference type="Proteomes" id="UP000246077">
    <property type="component" value="Unassembled WGS sequence"/>
</dbReference>
<dbReference type="GO" id="GO:0005829">
    <property type="term" value="C:cytosol"/>
    <property type="evidence" value="ECO:0007669"/>
    <property type="project" value="TreeGrafter"/>
</dbReference>
<dbReference type="GO" id="GO:0046872">
    <property type="term" value="F:metal ion binding"/>
    <property type="evidence" value="ECO:0007669"/>
    <property type="project" value="UniProtKB-KW"/>
</dbReference>
<dbReference type="PANTHER" id="PTHR30031:SF0">
    <property type="entry name" value="PHOSPHOENOLPYRUVATE CARBOXYKINASE (ATP)"/>
    <property type="match status" value="1"/>
</dbReference>
<proteinExistence type="inferred from homology"/>
<evidence type="ECO:0000313" key="13">
    <source>
        <dbReference type="Proteomes" id="UP000246077"/>
    </source>
</evidence>
<dbReference type="GO" id="GO:0016301">
    <property type="term" value="F:kinase activity"/>
    <property type="evidence" value="ECO:0007669"/>
    <property type="project" value="UniProtKB-KW"/>
</dbReference>
<evidence type="ECO:0000313" key="12">
    <source>
        <dbReference type="EMBL" id="PWR18776.1"/>
    </source>
</evidence>
<gene>
    <name evidence="10" type="primary">pckA</name>
    <name evidence="12" type="ORF">DKG75_17480</name>
</gene>
<dbReference type="NCBIfam" id="TIGR00224">
    <property type="entry name" value="pckA"/>
    <property type="match status" value="1"/>
</dbReference>
<feature type="binding site" evidence="10">
    <location>
        <position position="280"/>
    </location>
    <ligand>
        <name>Mn(2+)</name>
        <dbReference type="ChEBI" id="CHEBI:29035"/>
    </ligand>
</feature>
<dbReference type="NCBIfam" id="NF006820">
    <property type="entry name" value="PRK09344.1-2"/>
    <property type="match status" value="1"/>
</dbReference>
<keyword evidence="10" id="KW-0479">Metal-binding</keyword>
<feature type="binding site" evidence="10">
    <location>
        <position position="280"/>
    </location>
    <ligand>
        <name>ATP</name>
        <dbReference type="ChEBI" id="CHEBI:30616"/>
    </ligand>
</feature>
<dbReference type="InterPro" id="IPR015994">
    <property type="entry name" value="PEPCK_ATP_CS"/>
</dbReference>
<dbReference type="Gene3D" id="3.40.449.10">
    <property type="entry name" value="Phosphoenolpyruvate Carboxykinase, domain 1"/>
    <property type="match status" value="1"/>
</dbReference>
<organism evidence="12 13">
    <name type="scientific">Zavarzinia compransoris</name>
    <dbReference type="NCBI Taxonomy" id="1264899"/>
    <lineage>
        <taxon>Bacteria</taxon>
        <taxon>Pseudomonadati</taxon>
        <taxon>Pseudomonadota</taxon>
        <taxon>Alphaproteobacteria</taxon>
        <taxon>Rhodospirillales</taxon>
        <taxon>Zavarziniaceae</taxon>
        <taxon>Zavarzinia</taxon>
    </lineage>
</organism>
<comment type="subcellular location">
    <subcellularLocation>
        <location evidence="10">Cytoplasm</location>
    </subcellularLocation>
</comment>
<dbReference type="PANTHER" id="PTHR30031">
    <property type="entry name" value="PHOSPHOENOLPYRUVATE CARBOXYKINASE ATP"/>
    <property type="match status" value="1"/>
</dbReference>
<feature type="binding site" evidence="10">
    <location>
        <position position="528"/>
    </location>
    <ligand>
        <name>ATP</name>
        <dbReference type="ChEBI" id="CHEBI:30616"/>
    </ligand>
</feature>
<dbReference type="Gene3D" id="3.90.228.20">
    <property type="match status" value="1"/>
</dbReference>
<accession>A0A317DY40</accession>
<evidence type="ECO:0000256" key="6">
    <source>
        <dbReference type="ARBA" id="ARBA00022793"/>
    </source>
</evidence>
<name>A0A317DY40_9PROT</name>
<evidence type="ECO:0000256" key="2">
    <source>
        <dbReference type="ARBA" id="ARBA00006052"/>
    </source>
</evidence>
<feature type="compositionally biased region" description="Basic residues" evidence="11">
    <location>
        <begin position="13"/>
        <end position="22"/>
    </location>
</feature>
<dbReference type="InterPro" id="IPR001272">
    <property type="entry name" value="PEP_carboxykinase_ATP"/>
</dbReference>
<feature type="binding site" evidence="10">
    <location>
        <position position="402"/>
    </location>
    <ligand>
        <name>substrate</name>
    </ligand>
</feature>
<dbReference type="InterPro" id="IPR008210">
    <property type="entry name" value="PEP_carboxykinase_N"/>
</dbReference>
<comment type="cofactor">
    <cofactor evidence="10">
        <name>Mn(2+)</name>
        <dbReference type="ChEBI" id="CHEBI:29035"/>
    </cofactor>
    <text evidence="10">Binds 1 Mn(2+) ion per subunit.</text>
</comment>
<comment type="catalytic activity">
    <reaction evidence="9 10">
        <text>oxaloacetate + ATP = phosphoenolpyruvate + ADP + CO2</text>
        <dbReference type="Rhea" id="RHEA:18617"/>
        <dbReference type="ChEBI" id="CHEBI:16452"/>
        <dbReference type="ChEBI" id="CHEBI:16526"/>
        <dbReference type="ChEBI" id="CHEBI:30616"/>
        <dbReference type="ChEBI" id="CHEBI:58702"/>
        <dbReference type="ChEBI" id="CHEBI:456216"/>
        <dbReference type="EC" id="4.1.1.49"/>
    </reaction>
</comment>
<dbReference type="OrthoDB" id="9806325at2"/>
<feature type="binding site" evidence="10">
    <location>
        <position position="299"/>
    </location>
    <ligand>
        <name>ATP</name>
        <dbReference type="ChEBI" id="CHEBI:30616"/>
    </ligand>
</feature>
<dbReference type="GO" id="GO:0004612">
    <property type="term" value="F:phosphoenolpyruvate carboxykinase (ATP) activity"/>
    <property type="evidence" value="ECO:0007669"/>
    <property type="project" value="UniProtKB-UniRule"/>
</dbReference>
<dbReference type="Pfam" id="PF01293">
    <property type="entry name" value="PEPCK_ATP"/>
    <property type="match status" value="1"/>
</dbReference>
<evidence type="ECO:0000256" key="4">
    <source>
        <dbReference type="ARBA" id="ARBA00022432"/>
    </source>
</evidence>
<feature type="binding site" evidence="10">
    <location>
        <position position="336"/>
    </location>
    <ligand>
        <name>Mn(2+)</name>
        <dbReference type="ChEBI" id="CHEBI:29035"/>
    </ligand>
</feature>
<comment type="pathway">
    <text evidence="1 10">Carbohydrate biosynthesis; gluconeogenesis.</text>
</comment>
<dbReference type="Gene3D" id="2.170.8.10">
    <property type="entry name" value="Phosphoenolpyruvate Carboxykinase, domain 2"/>
    <property type="match status" value="1"/>
</dbReference>
<dbReference type="NCBIfam" id="NF006821">
    <property type="entry name" value="PRK09344.1-3"/>
    <property type="match status" value="1"/>
</dbReference>
<feature type="binding site" evidence="10">
    <location>
        <position position="139"/>
    </location>
    <ligand>
        <name>substrate</name>
    </ligand>
</feature>
<evidence type="ECO:0000256" key="11">
    <source>
        <dbReference type="SAM" id="MobiDB-lite"/>
    </source>
</evidence>
<feature type="binding site" evidence="10">
    <location>
        <position position="364"/>
    </location>
    <ligand>
        <name>ATP</name>
        <dbReference type="ChEBI" id="CHEBI:30616"/>
    </ligand>
</feature>
<keyword evidence="12" id="KW-0808">Transferase</keyword>
<keyword evidence="6 10" id="KW-0210">Decarboxylase</keyword>
<dbReference type="GO" id="GO:0005524">
    <property type="term" value="F:ATP binding"/>
    <property type="evidence" value="ECO:0007669"/>
    <property type="project" value="UniProtKB-UniRule"/>
</dbReference>
<keyword evidence="10" id="KW-0963">Cytoplasm</keyword>
<feature type="binding site" evidence="10">
    <location>
        <begin position="315"/>
        <end position="323"/>
    </location>
    <ligand>
        <name>ATP</name>
        <dbReference type="ChEBI" id="CHEBI:30616"/>
    </ligand>
</feature>
<sequence length="613" mass="66709">MLSRREIGWSNASRRRVSHRNRRDSPQDSTKSPVACVRAEAYFPRVTQQKSTARVSIPSAANPRAGSSSRADTSRRSTLRQIGTHISRHGLDLQGIRNVSAAYWNLGAPALYEEAIRRQEGVVAEGGPLVVKTGQHTGRSASDKFTVKDETTADNVWWGKSNAAIAPEKAAALREKVRAYLQNKEVFVQDLYGGADAANRVKVRVVTEYAWHSLFIRNLLVRPATEDLADFQPEFTIIDCPNLLADPAADGTRSETFIVVDFAAKTIVIGGTSYAGEMKKSVFTILNYLLPVKGVMPMHCSINVGKDGDSAIFFGLSGTGKTTLSADPERPLIGDDEHGWSDDGVFNIEGGCYAKMIRLSETAEPEIFSTTKRFGTVLENVVIDPETRKLDLDDATLAENSRGAYPLDFIANALTTGVAGHPKNIIMLTADAFGVLPPISRLSPEEAMYHFLSGYTAKVAGTEKGLGKEPQATFSTCFGAPFMPRHPTVYGNILKDKIAKHGVSCWLVNTGWTGGVFGVGQRMPIKVTRALLRAALDGSLNQVQFRKDPNFGFDVPVAVPGVPTEILDPRQTWADKAAYDAKAKHLVQLFIDNFAQFEAHVDDAIKSAAPKAA</sequence>